<dbReference type="HOGENOM" id="CLU_005679_12_1_1"/>
<feature type="transmembrane region" description="Helical" evidence="1">
    <location>
        <begin position="164"/>
        <end position="184"/>
    </location>
</feature>
<keyword evidence="1" id="KW-1133">Transmembrane helix</keyword>
<evidence type="ECO:0000313" key="5">
    <source>
        <dbReference type="Proteomes" id="UP000008068"/>
    </source>
</evidence>
<feature type="transmembrane region" description="Helical" evidence="1">
    <location>
        <begin position="233"/>
        <end position="251"/>
    </location>
</feature>
<keyword evidence="5" id="KW-1185">Reference proteome</keyword>
<feature type="transmembrane region" description="Helical" evidence="1">
    <location>
        <begin position="70"/>
        <end position="89"/>
    </location>
</feature>
<organism evidence="5">
    <name type="scientific">Caenorhabditis brenneri</name>
    <name type="common">Nematode worm</name>
    <dbReference type="NCBI Taxonomy" id="135651"/>
    <lineage>
        <taxon>Eukaryota</taxon>
        <taxon>Metazoa</taxon>
        <taxon>Ecdysozoa</taxon>
        <taxon>Nematoda</taxon>
        <taxon>Chromadorea</taxon>
        <taxon>Rhabditida</taxon>
        <taxon>Rhabditina</taxon>
        <taxon>Rhabditomorpha</taxon>
        <taxon>Rhabditoidea</taxon>
        <taxon>Rhabditidae</taxon>
        <taxon>Peloderinae</taxon>
        <taxon>Caenorhabditis</taxon>
    </lineage>
</organism>
<feature type="transmembrane region" description="Helical" evidence="1">
    <location>
        <begin position="338"/>
        <end position="357"/>
    </location>
</feature>
<dbReference type="Pfam" id="PF01757">
    <property type="entry name" value="Acyl_transf_3"/>
    <property type="match status" value="1"/>
</dbReference>
<feature type="transmembrane region" description="Helical" evidence="1">
    <location>
        <begin position="7"/>
        <end position="26"/>
    </location>
</feature>
<feature type="domain" description="SGNH" evidence="3">
    <location>
        <begin position="413"/>
        <end position="632"/>
    </location>
</feature>
<evidence type="ECO:0000256" key="1">
    <source>
        <dbReference type="SAM" id="Phobius"/>
    </source>
</evidence>
<dbReference type="eggNOG" id="ENOG502S34G">
    <property type="taxonomic scope" value="Eukaryota"/>
</dbReference>
<dbReference type="InterPro" id="IPR002656">
    <property type="entry name" value="Acyl_transf_3_dom"/>
</dbReference>
<feature type="transmembrane region" description="Helical" evidence="1">
    <location>
        <begin position="312"/>
        <end position="331"/>
    </location>
</feature>
<feature type="transmembrane region" description="Helical" evidence="1">
    <location>
        <begin position="133"/>
        <end position="157"/>
    </location>
</feature>
<feature type="transmembrane region" description="Helical" evidence="1">
    <location>
        <begin position="284"/>
        <end position="306"/>
    </location>
</feature>
<evidence type="ECO:0000259" key="3">
    <source>
        <dbReference type="Pfam" id="PF19040"/>
    </source>
</evidence>
<keyword evidence="1" id="KW-0472">Membrane</keyword>
<dbReference type="GO" id="GO:0000271">
    <property type="term" value="P:polysaccharide biosynthetic process"/>
    <property type="evidence" value="ECO:0007669"/>
    <property type="project" value="TreeGrafter"/>
</dbReference>
<dbReference type="PANTHER" id="PTHR23028">
    <property type="entry name" value="ACETYLTRANSFERASE"/>
    <property type="match status" value="1"/>
</dbReference>
<dbReference type="STRING" id="135651.G0NWA5"/>
<dbReference type="InterPro" id="IPR050879">
    <property type="entry name" value="Acyltransferase_3"/>
</dbReference>
<dbReference type="EMBL" id="GL379963">
    <property type="protein sequence ID" value="EGT38699.1"/>
    <property type="molecule type" value="Genomic_DNA"/>
</dbReference>
<reference evidence="5" key="1">
    <citation type="submission" date="2011-07" db="EMBL/GenBank/DDBJ databases">
        <authorList>
            <consortium name="Caenorhabditis brenneri Sequencing and Analysis Consortium"/>
            <person name="Wilson R.K."/>
        </authorList>
    </citation>
    <scope>NUCLEOTIDE SEQUENCE [LARGE SCALE GENOMIC DNA]</scope>
    <source>
        <strain evidence="5">PB2801</strain>
    </source>
</reference>
<dbReference type="Proteomes" id="UP000008068">
    <property type="component" value="Unassembled WGS sequence"/>
</dbReference>
<dbReference type="InParanoid" id="G0NWA5"/>
<keyword evidence="1" id="KW-0812">Transmembrane</keyword>
<evidence type="ECO:0008006" key="6">
    <source>
        <dbReference type="Google" id="ProtNLM"/>
    </source>
</evidence>
<name>G0NWA5_CAEBE</name>
<gene>
    <name evidence="4" type="ORF">CAEBREN_18944</name>
</gene>
<dbReference type="OrthoDB" id="92766at2759"/>
<protein>
    <recommendedName>
        <fullName evidence="6">Acyl_transf_3 domain-containing protein</fullName>
    </recommendedName>
</protein>
<evidence type="ECO:0000259" key="2">
    <source>
        <dbReference type="Pfam" id="PF01757"/>
    </source>
</evidence>
<dbReference type="GO" id="GO:0016747">
    <property type="term" value="F:acyltransferase activity, transferring groups other than amino-acyl groups"/>
    <property type="evidence" value="ECO:0007669"/>
    <property type="project" value="InterPro"/>
</dbReference>
<dbReference type="OMA" id="MNENIAF"/>
<dbReference type="PANTHER" id="PTHR23028:SF107">
    <property type="entry name" value="ACYLTRANSFERASE"/>
    <property type="match status" value="1"/>
</dbReference>
<evidence type="ECO:0000313" key="4">
    <source>
        <dbReference type="EMBL" id="EGT38699.1"/>
    </source>
</evidence>
<dbReference type="Pfam" id="PF19040">
    <property type="entry name" value="SGNH"/>
    <property type="match status" value="1"/>
</dbReference>
<proteinExistence type="predicted"/>
<accession>G0NWA5</accession>
<sequence length="642" mass="74414">MREDIQCLRGIAIILVFLFHLCPNIFPNGFLGVDIFFVISGYLMARNLTHNKLKDVSGFINFYYKRFRRILPLYYLIVFLTVVLVHLYLGQFLWENNNRYSLASLFLATNQLVIADQADYFNEFLAEWDSGNVFLHLWSLSVEMQFYLLVPIIFFGLQFLKKEFLKLIAVSLMTFGGCIAFSLVHEKFAFNFMLLRLWQFSAGFMALFWDKITENSLPEKSNESNSSMNPIKRNDLVIVSLSILACCLLPNKIHVGIWRPVVTAAAAVLIACKPNIQFLKSKSLSYIGDLSYVIYLVHWPILAIFLGSSVKSYFFCILATLLSSVLLHHLYEQRYLKMNWKALVPFLFALILGNAYLQNSVREHSFWNTLLSDELQEIVDRNKVMLPYSWTNDSIAIECTEDPNAETFEKGNKFAYGSCPQGNGSSSVMIIGNSYSMSLRHPIRSHFHNNYSDFRYISLQEGFALFSDTDLSRRTLEIFKKQVEMHKPDVLFIITKLYGNVWNPIHDNDDYVRQMNENIAFYEKFTKKVVILSPHPHYRSNFANYFLQYVVSKPGEVQFLHLNKREADHKLKNVKKRLSLVNCTKCHFFDLSHVFVDNDKYLTFDSDEMLTYVDNTGHISSAGLELCDSVFETVIRDVLNTL</sequence>
<dbReference type="InterPro" id="IPR043968">
    <property type="entry name" value="SGNH"/>
</dbReference>
<dbReference type="AlphaFoldDB" id="G0NWA5"/>
<feature type="transmembrane region" description="Helical" evidence="1">
    <location>
        <begin position="32"/>
        <end position="49"/>
    </location>
</feature>
<feature type="domain" description="Acyltransferase 3" evidence="2">
    <location>
        <begin position="4"/>
        <end position="327"/>
    </location>
</feature>
<dbReference type="GO" id="GO:0016020">
    <property type="term" value="C:membrane"/>
    <property type="evidence" value="ECO:0007669"/>
    <property type="project" value="TreeGrafter"/>
</dbReference>